<proteinExistence type="inferred from homology"/>
<dbReference type="SUPFAM" id="SSF53850">
    <property type="entry name" value="Periplasmic binding protein-like II"/>
    <property type="match status" value="1"/>
</dbReference>
<keyword evidence="3" id="KW-0238">DNA-binding</keyword>
<dbReference type="InterPro" id="IPR036390">
    <property type="entry name" value="WH_DNA-bd_sf"/>
</dbReference>
<dbReference type="Gene3D" id="3.40.190.290">
    <property type="match status" value="1"/>
</dbReference>
<feature type="domain" description="HTH lysR-type" evidence="5">
    <location>
        <begin position="1"/>
        <end position="58"/>
    </location>
</feature>
<dbReference type="GO" id="GO:0010628">
    <property type="term" value="P:positive regulation of gene expression"/>
    <property type="evidence" value="ECO:0007669"/>
    <property type="project" value="TreeGrafter"/>
</dbReference>
<dbReference type="HOGENOM" id="CLU_039613_6_3_6"/>
<dbReference type="InterPro" id="IPR036388">
    <property type="entry name" value="WH-like_DNA-bd_sf"/>
</dbReference>
<evidence type="ECO:0000256" key="3">
    <source>
        <dbReference type="ARBA" id="ARBA00023125"/>
    </source>
</evidence>
<gene>
    <name evidence="6" type="ordered locus">swp_2109</name>
</gene>
<comment type="similarity">
    <text evidence="1">Belongs to the LysR transcriptional regulatory family.</text>
</comment>
<dbReference type="STRING" id="225849.swp_2109"/>
<keyword evidence="7" id="KW-1185">Reference proteome</keyword>
<dbReference type="PRINTS" id="PR00039">
    <property type="entry name" value="HTHLYSR"/>
</dbReference>
<dbReference type="PROSITE" id="PS50931">
    <property type="entry name" value="HTH_LYSR"/>
    <property type="match status" value="1"/>
</dbReference>
<evidence type="ECO:0000259" key="5">
    <source>
        <dbReference type="PROSITE" id="PS50931"/>
    </source>
</evidence>
<dbReference type="AlphaFoldDB" id="B8CLT9"/>
<organism evidence="6 7">
    <name type="scientific">Shewanella piezotolerans (strain WP3 / JCM 13877)</name>
    <dbReference type="NCBI Taxonomy" id="225849"/>
    <lineage>
        <taxon>Bacteria</taxon>
        <taxon>Pseudomonadati</taxon>
        <taxon>Pseudomonadota</taxon>
        <taxon>Gammaproteobacteria</taxon>
        <taxon>Alteromonadales</taxon>
        <taxon>Shewanellaceae</taxon>
        <taxon>Shewanella</taxon>
    </lineage>
</organism>
<evidence type="ECO:0000256" key="4">
    <source>
        <dbReference type="ARBA" id="ARBA00023163"/>
    </source>
</evidence>
<dbReference type="PANTHER" id="PTHR30427:SF1">
    <property type="entry name" value="TRANSCRIPTIONAL ACTIVATOR PROTEIN LYSR"/>
    <property type="match status" value="1"/>
</dbReference>
<dbReference type="eggNOG" id="COG0583">
    <property type="taxonomic scope" value="Bacteria"/>
</dbReference>
<dbReference type="RefSeq" id="WP_020912225.1">
    <property type="nucleotide sequence ID" value="NC_011566.1"/>
</dbReference>
<dbReference type="OrthoDB" id="6624490at2"/>
<evidence type="ECO:0000256" key="1">
    <source>
        <dbReference type="ARBA" id="ARBA00009437"/>
    </source>
</evidence>
<keyword evidence="4" id="KW-0804">Transcription</keyword>
<dbReference type="Gene3D" id="1.10.10.10">
    <property type="entry name" value="Winged helix-like DNA-binding domain superfamily/Winged helix DNA-binding domain"/>
    <property type="match status" value="1"/>
</dbReference>
<dbReference type="GO" id="GO:0043565">
    <property type="term" value="F:sequence-specific DNA binding"/>
    <property type="evidence" value="ECO:0007669"/>
    <property type="project" value="TreeGrafter"/>
</dbReference>
<evidence type="ECO:0000313" key="6">
    <source>
        <dbReference type="EMBL" id="ACJ28863.1"/>
    </source>
</evidence>
<accession>B8CLT9</accession>
<keyword evidence="2" id="KW-0805">Transcription regulation</keyword>
<dbReference type="GO" id="GO:0003700">
    <property type="term" value="F:DNA-binding transcription factor activity"/>
    <property type="evidence" value="ECO:0007669"/>
    <property type="project" value="InterPro"/>
</dbReference>
<dbReference type="InterPro" id="IPR000847">
    <property type="entry name" value="LysR_HTH_N"/>
</dbReference>
<dbReference type="GO" id="GO:0009089">
    <property type="term" value="P:lysine biosynthetic process via diaminopimelate"/>
    <property type="evidence" value="ECO:0007669"/>
    <property type="project" value="TreeGrafter"/>
</dbReference>
<sequence>MRLRHIEIFHAIYTTGSITNAAQFLHVSQPSVSKVLAHAEMQLGFSLFQRQKGRLTPTSEAQMLFSEVDKVYKQIHSVRNTAENIRKSRSGSISIGVTPALGFDYLPETVAAYRKSHPDININLETIHNEDVLQALLEHRIDFALVFSPPPLAGVSQHVICNSELVLMYPTGSEHSFAATVPIQALENKELIGIWDSGPLGDILWNRINQEAISVNSNIQVQTYFIAARLVAQKMGVCVVDEYTAAGNLNDEVSMANFEPPLNFKLSALHLENKALSNVATAFLEALRKTAEKAEV</sequence>
<dbReference type="PANTHER" id="PTHR30427">
    <property type="entry name" value="TRANSCRIPTIONAL ACTIVATOR PROTEIN LYSR"/>
    <property type="match status" value="1"/>
</dbReference>
<dbReference type="EMBL" id="CP000472">
    <property type="protein sequence ID" value="ACJ28863.1"/>
    <property type="molecule type" value="Genomic_DNA"/>
</dbReference>
<dbReference type="SUPFAM" id="SSF46785">
    <property type="entry name" value="Winged helix' DNA-binding domain"/>
    <property type="match status" value="1"/>
</dbReference>
<protein>
    <submittedName>
        <fullName evidence="6">Regulatory protein, LysR:LysR, substrate-binding</fullName>
    </submittedName>
</protein>
<dbReference type="Proteomes" id="UP000000753">
    <property type="component" value="Chromosome"/>
</dbReference>
<dbReference type="Pfam" id="PF00126">
    <property type="entry name" value="HTH_1"/>
    <property type="match status" value="1"/>
</dbReference>
<dbReference type="InterPro" id="IPR005119">
    <property type="entry name" value="LysR_subst-bd"/>
</dbReference>
<reference evidence="6 7" key="1">
    <citation type="journal article" date="2008" name="PLoS ONE">
        <title>Environmental adaptation: genomic analysis of the piezotolerant and psychrotolerant deep-sea iron reducing bacterium Shewanella piezotolerans WP3.</title>
        <authorList>
            <person name="Wang F."/>
            <person name="Wang J."/>
            <person name="Jian H."/>
            <person name="Zhang B."/>
            <person name="Li S."/>
            <person name="Wang F."/>
            <person name="Zeng X."/>
            <person name="Gao L."/>
            <person name="Bartlett D.H."/>
            <person name="Yu J."/>
            <person name="Hu S."/>
            <person name="Xiao X."/>
        </authorList>
    </citation>
    <scope>NUCLEOTIDE SEQUENCE [LARGE SCALE GENOMIC DNA]</scope>
    <source>
        <strain evidence="7">WP3 / JCM 13877</strain>
    </source>
</reference>
<dbReference type="Pfam" id="PF03466">
    <property type="entry name" value="LysR_substrate"/>
    <property type="match status" value="1"/>
</dbReference>
<evidence type="ECO:0000256" key="2">
    <source>
        <dbReference type="ARBA" id="ARBA00023015"/>
    </source>
</evidence>
<dbReference type="KEGG" id="swp:swp_2109"/>
<evidence type="ECO:0000313" key="7">
    <source>
        <dbReference type="Proteomes" id="UP000000753"/>
    </source>
</evidence>
<name>B8CLT9_SHEPW</name>